<dbReference type="InterPro" id="IPR016032">
    <property type="entry name" value="Sig_transdc_resp-reg_C-effctor"/>
</dbReference>
<evidence type="ECO:0000256" key="3">
    <source>
        <dbReference type="ARBA" id="ARBA00023015"/>
    </source>
</evidence>
<dbReference type="InterPro" id="IPR001867">
    <property type="entry name" value="OmpR/PhoB-type_DNA-bd"/>
</dbReference>
<evidence type="ECO:0000313" key="10">
    <source>
        <dbReference type="EMBL" id="ACU04744.1"/>
    </source>
</evidence>
<dbReference type="Gene3D" id="1.10.10.10">
    <property type="entry name" value="Winged helix-like DNA-binding domain superfamily/Winged helix DNA-binding domain"/>
    <property type="match status" value="1"/>
</dbReference>
<keyword evidence="2" id="KW-0902">Two-component regulatory system</keyword>
<dbReference type="RefSeq" id="WP_015808356.1">
    <property type="nucleotide sequence ID" value="NC_013061.1"/>
</dbReference>
<sequence length="231" mass="25959">MKILLIEDEASLRESIISYFTGEGNICEAAVDFNSALEKISIYNYDCILLDLSLPGGDGMEILRSLKKMNKKEGVLIISARQALDDKIDGLNLGADDYLIKPFHLSELKARVAAIVRRKSYNGSNTIVFNEISIDTLAMSVSIKPELARLPGILTLTKKEYDLLVYFIANQGKVISKNALAEHLWGDEIDLADHFDFIYTHIKNLRKKLVEAGCPDYIRSMYGVGYKFENQ</sequence>
<dbReference type="InterPro" id="IPR036388">
    <property type="entry name" value="WH-like_DNA-bd_sf"/>
</dbReference>
<dbReference type="SUPFAM" id="SSF46894">
    <property type="entry name" value="C-terminal effector domain of the bipartite response regulators"/>
    <property type="match status" value="1"/>
</dbReference>
<dbReference type="eggNOG" id="COG0745">
    <property type="taxonomic scope" value="Bacteria"/>
</dbReference>
<dbReference type="SUPFAM" id="SSF52172">
    <property type="entry name" value="CheY-like"/>
    <property type="match status" value="1"/>
</dbReference>
<dbReference type="GO" id="GO:0000976">
    <property type="term" value="F:transcription cis-regulatory region binding"/>
    <property type="evidence" value="ECO:0007669"/>
    <property type="project" value="TreeGrafter"/>
</dbReference>
<dbReference type="PANTHER" id="PTHR48111">
    <property type="entry name" value="REGULATOR OF RPOS"/>
    <property type="match status" value="1"/>
</dbReference>
<dbReference type="GO" id="GO:0005829">
    <property type="term" value="C:cytosol"/>
    <property type="evidence" value="ECO:0007669"/>
    <property type="project" value="TreeGrafter"/>
</dbReference>
<evidence type="ECO:0000256" key="7">
    <source>
        <dbReference type="PROSITE-ProRule" id="PRU01091"/>
    </source>
</evidence>
<evidence type="ECO:0000256" key="4">
    <source>
        <dbReference type="ARBA" id="ARBA00023125"/>
    </source>
</evidence>
<dbReference type="EMBL" id="CP001681">
    <property type="protein sequence ID" value="ACU04744.1"/>
    <property type="molecule type" value="Genomic_DNA"/>
</dbReference>
<dbReference type="PROSITE" id="PS51755">
    <property type="entry name" value="OMPR_PHOB"/>
    <property type="match status" value="1"/>
</dbReference>
<proteinExistence type="predicted"/>
<keyword evidence="11" id="KW-1185">Reference proteome</keyword>
<dbReference type="InterPro" id="IPR001789">
    <property type="entry name" value="Sig_transdc_resp-reg_receiver"/>
</dbReference>
<gene>
    <name evidence="10" type="ordered locus">Phep_2540</name>
</gene>
<dbReference type="InterPro" id="IPR011006">
    <property type="entry name" value="CheY-like_superfamily"/>
</dbReference>
<reference evidence="10 11" key="1">
    <citation type="journal article" date="2009" name="Stand. Genomic Sci.">
        <title>Complete genome sequence of Pedobacter heparinus type strain (HIM 762-3).</title>
        <authorList>
            <person name="Han C."/>
            <person name="Spring S."/>
            <person name="Lapidus A."/>
            <person name="Del Rio T.G."/>
            <person name="Tice H."/>
            <person name="Copeland A."/>
            <person name="Cheng J.F."/>
            <person name="Lucas S."/>
            <person name="Chen F."/>
            <person name="Nolan M."/>
            <person name="Bruce D."/>
            <person name="Goodwin L."/>
            <person name="Pitluck S."/>
            <person name="Ivanova N."/>
            <person name="Mavromatis K."/>
            <person name="Mikhailova N."/>
            <person name="Pati A."/>
            <person name="Chen A."/>
            <person name="Palaniappan K."/>
            <person name="Land M."/>
            <person name="Hauser L."/>
            <person name="Chang Y.J."/>
            <person name="Jeffries C.C."/>
            <person name="Saunders E."/>
            <person name="Chertkov O."/>
            <person name="Brettin T."/>
            <person name="Goker M."/>
            <person name="Rohde M."/>
            <person name="Bristow J."/>
            <person name="Eisen J.A."/>
            <person name="Markowitz V."/>
            <person name="Hugenholtz P."/>
            <person name="Kyrpides N.C."/>
            <person name="Klenk H.P."/>
            <person name="Detter J.C."/>
        </authorList>
    </citation>
    <scope>NUCLEOTIDE SEQUENCE [LARGE SCALE GENOMIC DNA]</scope>
    <source>
        <strain evidence="11">ATCC 13125 / DSM 2366 / CIP 104194 / JCM 7457 / NBRC 12017 / NCIMB 9290 / NRRL B-14731 / HIM 762-3</strain>
    </source>
</reference>
<dbReference type="Pfam" id="PF00486">
    <property type="entry name" value="Trans_reg_C"/>
    <property type="match status" value="1"/>
</dbReference>
<dbReference type="OrthoDB" id="9790442at2"/>
<dbReference type="KEGG" id="phe:Phep_2540"/>
<dbReference type="GO" id="GO:0032993">
    <property type="term" value="C:protein-DNA complex"/>
    <property type="evidence" value="ECO:0007669"/>
    <property type="project" value="TreeGrafter"/>
</dbReference>
<dbReference type="CDD" id="cd00383">
    <property type="entry name" value="trans_reg_C"/>
    <property type="match status" value="1"/>
</dbReference>
<organism evidence="10 11">
    <name type="scientific">Pedobacter heparinus (strain ATCC 13125 / DSM 2366 / CIP 104194 / JCM 7457 / NBRC 12017 / NCIMB 9290 / NRRL B-14731 / HIM 762-3)</name>
    <dbReference type="NCBI Taxonomy" id="485917"/>
    <lineage>
        <taxon>Bacteria</taxon>
        <taxon>Pseudomonadati</taxon>
        <taxon>Bacteroidota</taxon>
        <taxon>Sphingobacteriia</taxon>
        <taxon>Sphingobacteriales</taxon>
        <taxon>Sphingobacteriaceae</taxon>
        <taxon>Pedobacter</taxon>
    </lineage>
</organism>
<name>C6Y032_PEDHD</name>
<feature type="DNA-binding region" description="OmpR/PhoB-type" evidence="7">
    <location>
        <begin position="124"/>
        <end position="230"/>
    </location>
</feature>
<dbReference type="PANTHER" id="PTHR48111:SF22">
    <property type="entry name" value="REGULATOR OF RPOS"/>
    <property type="match status" value="1"/>
</dbReference>
<evidence type="ECO:0000259" key="9">
    <source>
        <dbReference type="PROSITE" id="PS51755"/>
    </source>
</evidence>
<dbReference type="STRING" id="485917.Phep_2540"/>
<evidence type="ECO:0000259" key="8">
    <source>
        <dbReference type="PROSITE" id="PS50110"/>
    </source>
</evidence>
<dbReference type="Gene3D" id="6.10.250.690">
    <property type="match status" value="1"/>
</dbReference>
<dbReference type="GO" id="GO:0000156">
    <property type="term" value="F:phosphorelay response regulator activity"/>
    <property type="evidence" value="ECO:0007669"/>
    <property type="project" value="TreeGrafter"/>
</dbReference>
<dbReference type="SMART" id="SM00862">
    <property type="entry name" value="Trans_reg_C"/>
    <property type="match status" value="1"/>
</dbReference>
<keyword evidence="3" id="KW-0805">Transcription regulation</keyword>
<protein>
    <submittedName>
        <fullName evidence="10">Response regulator receiver</fullName>
    </submittedName>
</protein>
<feature type="domain" description="Response regulatory" evidence="8">
    <location>
        <begin position="2"/>
        <end position="116"/>
    </location>
</feature>
<accession>C6Y032</accession>
<dbReference type="Pfam" id="PF00072">
    <property type="entry name" value="Response_reg"/>
    <property type="match status" value="1"/>
</dbReference>
<evidence type="ECO:0000313" key="11">
    <source>
        <dbReference type="Proteomes" id="UP000000852"/>
    </source>
</evidence>
<dbReference type="PROSITE" id="PS50110">
    <property type="entry name" value="RESPONSE_REGULATORY"/>
    <property type="match status" value="1"/>
</dbReference>
<dbReference type="GO" id="GO:0006355">
    <property type="term" value="P:regulation of DNA-templated transcription"/>
    <property type="evidence" value="ECO:0007669"/>
    <property type="project" value="InterPro"/>
</dbReference>
<keyword evidence="1 6" id="KW-0597">Phosphoprotein</keyword>
<keyword evidence="5" id="KW-0804">Transcription</keyword>
<feature type="modified residue" description="4-aspartylphosphate" evidence="6">
    <location>
        <position position="51"/>
    </location>
</feature>
<dbReference type="HOGENOM" id="CLU_000445_30_1_10"/>
<evidence type="ECO:0000256" key="5">
    <source>
        <dbReference type="ARBA" id="ARBA00023163"/>
    </source>
</evidence>
<dbReference type="InterPro" id="IPR039420">
    <property type="entry name" value="WalR-like"/>
</dbReference>
<dbReference type="Proteomes" id="UP000000852">
    <property type="component" value="Chromosome"/>
</dbReference>
<evidence type="ECO:0000256" key="6">
    <source>
        <dbReference type="PROSITE-ProRule" id="PRU00169"/>
    </source>
</evidence>
<dbReference type="AlphaFoldDB" id="C6Y032"/>
<dbReference type="SMART" id="SM00448">
    <property type="entry name" value="REC"/>
    <property type="match status" value="1"/>
</dbReference>
<evidence type="ECO:0000256" key="2">
    <source>
        <dbReference type="ARBA" id="ARBA00023012"/>
    </source>
</evidence>
<dbReference type="Gene3D" id="3.40.50.2300">
    <property type="match status" value="1"/>
</dbReference>
<keyword evidence="4 7" id="KW-0238">DNA-binding</keyword>
<evidence type="ECO:0000256" key="1">
    <source>
        <dbReference type="ARBA" id="ARBA00022553"/>
    </source>
</evidence>
<feature type="domain" description="OmpR/PhoB-type" evidence="9">
    <location>
        <begin position="124"/>
        <end position="230"/>
    </location>
</feature>